<dbReference type="Proteomes" id="UP000557872">
    <property type="component" value="Unassembled WGS sequence"/>
</dbReference>
<reference evidence="4 5" key="1">
    <citation type="submission" date="2020-07" db="EMBL/GenBank/DDBJ databases">
        <title>Roseicoccus Jingziensis gen. nov., sp. nov., isolated from coastal seawater.</title>
        <authorList>
            <person name="Feng X."/>
        </authorList>
    </citation>
    <scope>NUCLEOTIDE SEQUENCE [LARGE SCALE GENOMIC DNA]</scope>
    <source>
        <strain evidence="4 5">N1E253</strain>
    </source>
</reference>
<organism evidence="4 5">
    <name type="scientific">Oceaniferula marina</name>
    <dbReference type="NCBI Taxonomy" id="2748318"/>
    <lineage>
        <taxon>Bacteria</taxon>
        <taxon>Pseudomonadati</taxon>
        <taxon>Verrucomicrobiota</taxon>
        <taxon>Verrucomicrobiia</taxon>
        <taxon>Verrucomicrobiales</taxon>
        <taxon>Verrucomicrobiaceae</taxon>
        <taxon>Oceaniferula</taxon>
    </lineage>
</organism>
<accession>A0A851GBD7</accession>
<dbReference type="InterPro" id="IPR026876">
    <property type="entry name" value="Fn3_assoc_repeat"/>
</dbReference>
<evidence type="ECO:0000256" key="1">
    <source>
        <dbReference type="SAM" id="MobiDB-lite"/>
    </source>
</evidence>
<dbReference type="PROSITE" id="PS51841">
    <property type="entry name" value="LTD"/>
    <property type="match status" value="2"/>
</dbReference>
<dbReference type="InterPro" id="IPR001322">
    <property type="entry name" value="Lamin_tail_dom"/>
</dbReference>
<protein>
    <submittedName>
        <fullName evidence="4">Lamin tail domain-containing protein</fullName>
    </submittedName>
</protein>
<sequence>MKRTSLSLLAATFCVMLPGLLSANPVISEFVASNDGSHLDEDGDASDWIEIKNNSSSPISLNNWKLSDDASLPGKWSFPEISLGPGEHLIVFASGKNRAQSNAELHTNFSLSQSGEYLALTAPDGSVASEFAPSYPPQETGSSYGVSTPSNEVVLISEDDACKAYVPDSSYHTLVGDTWKTNTPVFDDSGWLSGTQGVGYDEKTGYDSDIGLDVEAIMSDINPSVYIRIPITSTIDPNNILSLTLRAKFEDGFASYINGVAPANGSSFAPNPVTWNSSTEGGNSPESQAGVFQEFDLSDTIPHLVAGNNNLLAVQGLNAAAGSSDYLFRAELVAQVADAGATTTGYFDTPSPGTINGSTTYAGLLGDTSFQVGRGFYYTLFNETVTCDDPGSTIIYTTDGTLPSLTNGTKVPASDEFSTPLAIVPIHTTTTLRAIAIKEGYRPTNVDTQTYLFLNDVLKQDGDGLPIYERASTDPNYRGPAVWDYEMDGQIIHDPRYANLIDDLQSLPTLSITMPVEDIWGSNGIYRNQTMEGSAWERECSVEIIHPDGSPGYQVNGGLRMQGSGSRARSVGKKSMRIAFRKDYGSSRFKYPLWGSTGPTEVSNIVLRGSYFDSWTVHSDSGTMEGVSRTSALQFRTHYATLAHARTGNLTVASNWVHLYINGQYWGPYNTHERPDGEFAELHNGGDESDYTVIKTKGELIQGTKTAWNALMTLCNNYTGGFDATQHQQILDQIDQDQFIDYMFANIWGANNDWPHNNWYVHRNDTLNGPFLFYIWDPEHYIWTNSDRTGVSDSGSPGIIYDRLRRGPEFQVHFGDRVHKLMFNDGVYSLANMLTLFQDIAEELEPAMNCESARWGDEHADTPYNTIDHWLPQVAYRKNTWIPARQTTVLNQLRSRNLYPDTAAPVFSQHGGTILSGYPLTMSNPDDVGNIFFTTDGSDPRLTGGSNSTSAQTYSGPVTLEPGPQGITVKARVKNSNGEWSALNEAHFTIGAQPSTSTLVISEFNYNPGEPTSAESNAGFTDNDDFEFIELLNTGSTTLDLRNLAFDNNIEGIDFDFTNVPTPLLTPGSRIVLAKNSAAYAFRYGNSEQVAGNYSGKLSNGGETITLLHRGSPMIAFAYNDKYPWPISADGQGTSLVLINPMSNPDHGLADNWRASGTTHGTPESKEVLPESPALPLADANGNGRADLIDYLIIGRPQTGMHNLGGVEHYQTLTFTINPLAEAARASVQYSENLSQWSSADSDIDLISETFNGDGTITYQWQCLTPQSTGKCQFMRLKVEQR</sequence>
<comment type="caution">
    <text evidence="4">The sequence shown here is derived from an EMBL/GenBank/DDBJ whole genome shotgun (WGS) entry which is preliminary data.</text>
</comment>
<dbReference type="Pfam" id="PF13287">
    <property type="entry name" value="Fn3_assoc"/>
    <property type="match status" value="1"/>
</dbReference>
<feature type="domain" description="LTD" evidence="3">
    <location>
        <begin position="986"/>
        <end position="1162"/>
    </location>
</feature>
<dbReference type="Gene3D" id="2.60.40.1260">
    <property type="entry name" value="Lamin Tail domain"/>
    <property type="match status" value="1"/>
</dbReference>
<feature type="signal peptide" evidence="2">
    <location>
        <begin position="1"/>
        <end position="23"/>
    </location>
</feature>
<feature type="chain" id="PRO_5032391293" evidence="2">
    <location>
        <begin position="24"/>
        <end position="1282"/>
    </location>
</feature>
<dbReference type="Pfam" id="PF13290">
    <property type="entry name" value="CHB_HEX_C_1"/>
    <property type="match status" value="1"/>
</dbReference>
<evidence type="ECO:0000256" key="2">
    <source>
        <dbReference type="SAM" id="SignalP"/>
    </source>
</evidence>
<name>A0A851GBD7_9BACT</name>
<dbReference type="InterPro" id="IPR036415">
    <property type="entry name" value="Lamin_tail_dom_sf"/>
</dbReference>
<dbReference type="EMBL" id="JACBAZ010000002">
    <property type="protein sequence ID" value="NWK54923.1"/>
    <property type="molecule type" value="Genomic_DNA"/>
</dbReference>
<dbReference type="SUPFAM" id="SSF74853">
    <property type="entry name" value="Lamin A/C globular tail domain"/>
    <property type="match status" value="2"/>
</dbReference>
<evidence type="ECO:0000259" key="3">
    <source>
        <dbReference type="PROSITE" id="PS51841"/>
    </source>
</evidence>
<dbReference type="RefSeq" id="WP_178931471.1">
    <property type="nucleotide sequence ID" value="NZ_JACBAZ010000002.1"/>
</dbReference>
<dbReference type="Pfam" id="PF00932">
    <property type="entry name" value="LTD"/>
    <property type="match status" value="2"/>
</dbReference>
<keyword evidence="5" id="KW-1185">Reference proteome</keyword>
<dbReference type="Gene3D" id="2.60.120.260">
    <property type="entry name" value="Galactose-binding domain-like"/>
    <property type="match status" value="1"/>
</dbReference>
<proteinExistence type="predicted"/>
<keyword evidence="2" id="KW-0732">Signal</keyword>
<evidence type="ECO:0000313" key="4">
    <source>
        <dbReference type="EMBL" id="NWK54923.1"/>
    </source>
</evidence>
<gene>
    <name evidence="4" type="ORF">HW115_04840</name>
</gene>
<evidence type="ECO:0000313" key="5">
    <source>
        <dbReference type="Proteomes" id="UP000557872"/>
    </source>
</evidence>
<dbReference type="Pfam" id="PF08757">
    <property type="entry name" value="CotH"/>
    <property type="match status" value="1"/>
</dbReference>
<dbReference type="InterPro" id="IPR059177">
    <property type="entry name" value="GH29D-like_dom"/>
</dbReference>
<dbReference type="InterPro" id="IPR014867">
    <property type="entry name" value="Spore_coat_CotH_CotH2/3/7"/>
</dbReference>
<feature type="domain" description="LTD" evidence="3">
    <location>
        <begin position="19"/>
        <end position="148"/>
    </location>
</feature>
<feature type="region of interest" description="Disordered" evidence="1">
    <location>
        <begin position="1155"/>
        <end position="1179"/>
    </location>
</feature>